<organism evidence="1 2">
    <name type="scientific">Brachybacterium hainanense</name>
    <dbReference type="NCBI Taxonomy" id="1541174"/>
    <lineage>
        <taxon>Bacteria</taxon>
        <taxon>Bacillati</taxon>
        <taxon>Actinomycetota</taxon>
        <taxon>Actinomycetes</taxon>
        <taxon>Micrococcales</taxon>
        <taxon>Dermabacteraceae</taxon>
        <taxon>Brachybacterium</taxon>
    </lineage>
</organism>
<accession>A0ABV6RB69</accession>
<evidence type="ECO:0000313" key="1">
    <source>
        <dbReference type="EMBL" id="MFC0673809.1"/>
    </source>
</evidence>
<comment type="caution">
    <text evidence="1">The sequence shown here is derived from an EMBL/GenBank/DDBJ whole genome shotgun (WGS) entry which is preliminary data.</text>
</comment>
<proteinExistence type="predicted"/>
<dbReference type="EMBL" id="JBHLSV010000007">
    <property type="protein sequence ID" value="MFC0673809.1"/>
    <property type="molecule type" value="Genomic_DNA"/>
</dbReference>
<keyword evidence="2" id="KW-1185">Reference proteome</keyword>
<evidence type="ECO:0000313" key="2">
    <source>
        <dbReference type="Proteomes" id="UP001589793"/>
    </source>
</evidence>
<dbReference type="RefSeq" id="WP_376979672.1">
    <property type="nucleotide sequence ID" value="NZ_JBHLSV010000007.1"/>
</dbReference>
<dbReference type="Proteomes" id="UP001589793">
    <property type="component" value="Unassembled WGS sequence"/>
</dbReference>
<protein>
    <submittedName>
        <fullName evidence="1">Uncharacterized protein</fullName>
    </submittedName>
</protein>
<name>A0ABV6RB69_9MICO</name>
<gene>
    <name evidence="1" type="ORF">ACFFF6_07565</name>
</gene>
<sequence length="50" mass="5684">MFSQRYGPTMGYDSRTAWRDGDLEVHASRRSFPGLGRLMPRAARIRGNEG</sequence>
<reference evidence="1 2" key="1">
    <citation type="submission" date="2024-09" db="EMBL/GenBank/DDBJ databases">
        <authorList>
            <person name="Sun Q."/>
            <person name="Mori K."/>
        </authorList>
    </citation>
    <scope>NUCLEOTIDE SEQUENCE [LARGE SCALE GENOMIC DNA]</scope>
    <source>
        <strain evidence="1 2">CICC 10874</strain>
    </source>
</reference>